<sequence>MEKEMVLNWSKSHKDISYNESPHGVQTLVVVSKNRHLNANWRSLGWRRVAMMRAETTTDSNSKHNFKVYQRHCDRLQNWAASK</sequence>
<evidence type="ECO:0000313" key="1">
    <source>
        <dbReference type="EMBL" id="TNN27983.1"/>
    </source>
</evidence>
<accession>A0A4Z2EGT0</accession>
<name>A0A4Z2EGT0_9TELE</name>
<comment type="caution">
    <text evidence="1">The sequence shown here is derived from an EMBL/GenBank/DDBJ whole genome shotgun (WGS) entry which is preliminary data.</text>
</comment>
<proteinExistence type="predicted"/>
<dbReference type="OrthoDB" id="10059413at2759"/>
<dbReference type="Proteomes" id="UP000314294">
    <property type="component" value="Unassembled WGS sequence"/>
</dbReference>
<dbReference type="AlphaFoldDB" id="A0A4Z2EGT0"/>
<gene>
    <name evidence="1" type="ORF">EYF80_061869</name>
</gene>
<evidence type="ECO:0000313" key="2">
    <source>
        <dbReference type="Proteomes" id="UP000314294"/>
    </source>
</evidence>
<reference evidence="1 2" key="1">
    <citation type="submission" date="2019-03" db="EMBL/GenBank/DDBJ databases">
        <title>First draft genome of Liparis tanakae, snailfish: a comprehensive survey of snailfish specific genes.</title>
        <authorList>
            <person name="Kim W."/>
            <person name="Song I."/>
            <person name="Jeong J.-H."/>
            <person name="Kim D."/>
            <person name="Kim S."/>
            <person name="Ryu S."/>
            <person name="Song J.Y."/>
            <person name="Lee S.K."/>
        </authorList>
    </citation>
    <scope>NUCLEOTIDE SEQUENCE [LARGE SCALE GENOMIC DNA]</scope>
    <source>
        <tissue evidence="1">Muscle</tissue>
    </source>
</reference>
<protein>
    <submittedName>
        <fullName evidence="1">Uncharacterized protein</fullName>
    </submittedName>
</protein>
<organism evidence="1 2">
    <name type="scientific">Liparis tanakae</name>
    <name type="common">Tanaka's snailfish</name>
    <dbReference type="NCBI Taxonomy" id="230148"/>
    <lineage>
        <taxon>Eukaryota</taxon>
        <taxon>Metazoa</taxon>
        <taxon>Chordata</taxon>
        <taxon>Craniata</taxon>
        <taxon>Vertebrata</taxon>
        <taxon>Euteleostomi</taxon>
        <taxon>Actinopterygii</taxon>
        <taxon>Neopterygii</taxon>
        <taxon>Teleostei</taxon>
        <taxon>Neoteleostei</taxon>
        <taxon>Acanthomorphata</taxon>
        <taxon>Eupercaria</taxon>
        <taxon>Perciformes</taxon>
        <taxon>Cottioidei</taxon>
        <taxon>Cottales</taxon>
        <taxon>Liparidae</taxon>
        <taxon>Liparis</taxon>
    </lineage>
</organism>
<dbReference type="EMBL" id="SRLO01007455">
    <property type="protein sequence ID" value="TNN27983.1"/>
    <property type="molecule type" value="Genomic_DNA"/>
</dbReference>
<keyword evidence="2" id="KW-1185">Reference proteome</keyword>